<accession>A0A1J0GRD6</accession>
<feature type="region of interest" description="Disordered" evidence="1">
    <location>
        <begin position="1"/>
        <end position="30"/>
    </location>
</feature>
<keyword evidence="3" id="KW-1185">Reference proteome</keyword>
<evidence type="ECO:0000313" key="2">
    <source>
        <dbReference type="EMBL" id="APC43633.1"/>
    </source>
</evidence>
<reference evidence="2 3" key="1">
    <citation type="submission" date="2016-08" db="EMBL/GenBank/DDBJ databases">
        <authorList>
            <person name="Grinspan D."/>
            <person name="Erlich J."/>
            <person name="Cui Z.D."/>
            <person name="Khazanchi R."/>
            <person name="Shaffer C.D."/>
            <person name="Hafer-Weston K.A."/>
            <person name="Elgin S.C.R."/>
            <person name="Klyczek K."/>
            <person name="Garlena R.A."/>
            <person name="Russell D.A."/>
            <person name="Pope W.H."/>
            <person name="Jacobs-Sera D."/>
            <person name="Hendrix R.W."/>
            <person name="Hatfull G.F."/>
        </authorList>
    </citation>
    <scope>NUCLEOTIDE SEQUENCE [LARGE SCALE GENOMIC DNA]</scope>
</reference>
<gene>
    <name evidence="2" type="ORF">SEA_AMELIE_33</name>
</gene>
<sequence>MAGSDVPAAEAEAARRRERERLRERHTPGTPEYNLWAHGCECGRDVCDH</sequence>
<feature type="compositionally biased region" description="Basic and acidic residues" evidence="1">
    <location>
        <begin position="12"/>
        <end position="27"/>
    </location>
</feature>
<name>A0A1J0GRD6_9CAUD</name>
<dbReference type="EMBL" id="KX808132">
    <property type="protein sequence ID" value="APC43633.1"/>
    <property type="molecule type" value="Genomic_DNA"/>
</dbReference>
<proteinExistence type="predicted"/>
<organism evidence="2 3">
    <name type="scientific">Mycobacterium phage Amelie</name>
    <dbReference type="NCBI Taxonomy" id="1913035"/>
    <lineage>
        <taxon>Viruses</taxon>
        <taxon>Duplodnaviria</taxon>
        <taxon>Heunggongvirae</taxon>
        <taxon>Uroviricota</taxon>
        <taxon>Caudoviricetes</taxon>
        <taxon>Weiservirinae</taxon>
        <taxon>Anayavirus</taxon>
        <taxon>Anayavirus amelie</taxon>
    </lineage>
</organism>
<protein>
    <submittedName>
        <fullName evidence="2">Uncharacterized protein</fullName>
    </submittedName>
</protein>
<evidence type="ECO:0000256" key="1">
    <source>
        <dbReference type="SAM" id="MobiDB-lite"/>
    </source>
</evidence>
<dbReference type="Proteomes" id="UP000225217">
    <property type="component" value="Segment"/>
</dbReference>
<evidence type="ECO:0000313" key="3">
    <source>
        <dbReference type="Proteomes" id="UP000225217"/>
    </source>
</evidence>